<keyword evidence="3" id="KW-1185">Reference proteome</keyword>
<evidence type="ECO:0000256" key="1">
    <source>
        <dbReference type="SAM" id="SignalP"/>
    </source>
</evidence>
<gene>
    <name evidence="2" type="ORF">CDV26_09265</name>
</gene>
<name>A0ABM6M0Z1_9GAMM</name>
<organism evidence="2 3">
    <name type="scientific">Francisella halioticida</name>
    <dbReference type="NCBI Taxonomy" id="549298"/>
    <lineage>
        <taxon>Bacteria</taxon>
        <taxon>Pseudomonadati</taxon>
        <taxon>Pseudomonadota</taxon>
        <taxon>Gammaproteobacteria</taxon>
        <taxon>Thiotrichales</taxon>
        <taxon>Francisellaceae</taxon>
        <taxon>Francisella</taxon>
    </lineage>
</organism>
<feature type="signal peptide" evidence="1">
    <location>
        <begin position="1"/>
        <end position="16"/>
    </location>
</feature>
<dbReference type="EMBL" id="CP022132">
    <property type="protein sequence ID" value="ASG68555.1"/>
    <property type="molecule type" value="Genomic_DNA"/>
</dbReference>
<reference evidence="2 3" key="1">
    <citation type="submission" date="2017-06" db="EMBL/GenBank/DDBJ databases">
        <title>Complete genome of Francisella halioticida.</title>
        <authorList>
            <person name="Sjodin A."/>
        </authorList>
    </citation>
    <scope>NUCLEOTIDE SEQUENCE [LARGE SCALE GENOMIC DNA]</scope>
    <source>
        <strain evidence="2 3">DSM 23729</strain>
    </source>
</reference>
<protein>
    <recommendedName>
        <fullName evidence="4">RxLR effector protein</fullName>
    </recommendedName>
</protein>
<keyword evidence="1" id="KW-0732">Signal</keyword>
<dbReference type="Proteomes" id="UP000249910">
    <property type="component" value="Chromosome"/>
</dbReference>
<feature type="chain" id="PRO_5046332745" description="RxLR effector protein" evidence="1">
    <location>
        <begin position="17"/>
        <end position="96"/>
    </location>
</feature>
<proteinExistence type="predicted"/>
<dbReference type="RefSeq" id="WP_088773035.1">
    <property type="nucleotide sequence ID" value="NZ_CP022132.1"/>
</dbReference>
<sequence length="96" mass="10400">MAISLALFLICGVSFADTDDQTQVTTGDNTVAVQAAKASDISSTAKKGNARTLREFISPLRKNRIERRVDRRAFIFGSDKQDTSSKTASSKVNQSS</sequence>
<evidence type="ECO:0000313" key="2">
    <source>
        <dbReference type="EMBL" id="ASG68555.1"/>
    </source>
</evidence>
<accession>A0ABM6M0Z1</accession>
<evidence type="ECO:0000313" key="3">
    <source>
        <dbReference type="Proteomes" id="UP000249910"/>
    </source>
</evidence>
<evidence type="ECO:0008006" key="4">
    <source>
        <dbReference type="Google" id="ProtNLM"/>
    </source>
</evidence>